<gene>
    <name evidence="1" type="ORF">L2E82_18322</name>
</gene>
<reference evidence="2" key="1">
    <citation type="journal article" date="2022" name="Mol. Ecol. Resour.">
        <title>The genomes of chicory, endive, great burdock and yacon provide insights into Asteraceae palaeo-polyploidization history and plant inulin production.</title>
        <authorList>
            <person name="Fan W."/>
            <person name="Wang S."/>
            <person name="Wang H."/>
            <person name="Wang A."/>
            <person name="Jiang F."/>
            <person name="Liu H."/>
            <person name="Zhao H."/>
            <person name="Xu D."/>
            <person name="Zhang Y."/>
        </authorList>
    </citation>
    <scope>NUCLEOTIDE SEQUENCE [LARGE SCALE GENOMIC DNA]</scope>
    <source>
        <strain evidence="2">cv. Punajuju</strain>
    </source>
</reference>
<protein>
    <submittedName>
        <fullName evidence="1">Uncharacterized protein</fullName>
    </submittedName>
</protein>
<evidence type="ECO:0000313" key="2">
    <source>
        <dbReference type="Proteomes" id="UP001055811"/>
    </source>
</evidence>
<organism evidence="1 2">
    <name type="scientific">Cichorium intybus</name>
    <name type="common">Chicory</name>
    <dbReference type="NCBI Taxonomy" id="13427"/>
    <lineage>
        <taxon>Eukaryota</taxon>
        <taxon>Viridiplantae</taxon>
        <taxon>Streptophyta</taxon>
        <taxon>Embryophyta</taxon>
        <taxon>Tracheophyta</taxon>
        <taxon>Spermatophyta</taxon>
        <taxon>Magnoliopsida</taxon>
        <taxon>eudicotyledons</taxon>
        <taxon>Gunneridae</taxon>
        <taxon>Pentapetalae</taxon>
        <taxon>asterids</taxon>
        <taxon>campanulids</taxon>
        <taxon>Asterales</taxon>
        <taxon>Asteraceae</taxon>
        <taxon>Cichorioideae</taxon>
        <taxon>Cichorieae</taxon>
        <taxon>Cichoriinae</taxon>
        <taxon>Cichorium</taxon>
    </lineage>
</organism>
<reference evidence="1 2" key="2">
    <citation type="journal article" date="2022" name="Mol. Ecol. Resour.">
        <title>The genomes of chicory, endive, great burdock and yacon provide insights into Asteraceae paleo-polyploidization history and plant inulin production.</title>
        <authorList>
            <person name="Fan W."/>
            <person name="Wang S."/>
            <person name="Wang H."/>
            <person name="Wang A."/>
            <person name="Jiang F."/>
            <person name="Liu H."/>
            <person name="Zhao H."/>
            <person name="Xu D."/>
            <person name="Zhang Y."/>
        </authorList>
    </citation>
    <scope>NUCLEOTIDE SEQUENCE [LARGE SCALE GENOMIC DNA]</scope>
    <source>
        <strain evidence="2">cv. Punajuju</strain>
        <tissue evidence="1">Leaves</tissue>
    </source>
</reference>
<name>A0ACB9FAH0_CICIN</name>
<dbReference type="EMBL" id="CM042011">
    <property type="protein sequence ID" value="KAI3767893.1"/>
    <property type="molecule type" value="Genomic_DNA"/>
</dbReference>
<proteinExistence type="predicted"/>
<evidence type="ECO:0000313" key="1">
    <source>
        <dbReference type="EMBL" id="KAI3767893.1"/>
    </source>
</evidence>
<sequence>MSAKRGTKCANICVNCDFIRLTAEQSAEISVEKKILMVSSSGETVEADVEELNHGWPRTIAGWATSRSQRHNLVAHRLNLRWFAFLYLLLLISIGSADQLALDDCDDRGEDHCVPSNLKEYTNMVGSLRMLM</sequence>
<keyword evidence="2" id="KW-1185">Reference proteome</keyword>
<dbReference type="Proteomes" id="UP001055811">
    <property type="component" value="Linkage Group LG03"/>
</dbReference>
<accession>A0ACB9FAH0</accession>
<comment type="caution">
    <text evidence="1">The sequence shown here is derived from an EMBL/GenBank/DDBJ whole genome shotgun (WGS) entry which is preliminary data.</text>
</comment>